<sequence>MSSDFDAIWEDLLADLKTLPAISFDGFARRIHFRARWNSDFNSLRKYIGTDQPYPAGDENHNQELDGMDTGNDFSRLGNWFLTAEFMSIDDDGYWQKYLAMQLFPFIIYPIFTPEVLRGLMSMCLAEHLNSKFKSNGHPSLMELANTTGFADYFINRIQTKSFIINLALTDPTRSDHLFSISTLLVADYLYYKTAWLDIFKLLSKDRPSFKALHAWSLVTWNEQERGDGVETDNIVKNCGIAATMAYCSVLGSLSTFDALNFFYKAVMTAIDTDSFPELRPYLDSIQASLKRLIDEAAIINEFVSYSEKLYTTFYHNMSENWRDGVRNAWRERNTGALTDWVNKDGEKPFTTPSQVFYTTTGLRAVDPGSAKASCPHAHIGPLRRGHILYRLDGSPDNNASYETVAIRSIEVGPETEQKVYSVSLWAGEQSHHANGYLLAINDPNRAVEAAARALRALPPKKRISLLASFHELSSTFTKNDIQAIHERLNFELFGSYGKREEGLISRSEIFPALVSPIDQLKAMKYNPRQLPNGVPLDRIQRRFSLLAIGDSNLPSAYTLPDLSVIDDCILIDDVPQMRCELLHAKRQAGEPESDDEGEYIPVITVSMQYDKNTWAPDEPIDEPKDPMSGMDVQWGFLYPPDGSQTTETRVPILDELRDRLNEKYNREFERLYDSWEVILDDGRTRATVEFNLASIVPFISDAGMDVNTLNVNFKSQLGIDITLPILFQSFYIDYDVDLRTVKGAIFDYNPLMRDTKGDRHYICGTSDIDDSEIYDMRLKTSRAFADCANLTAPTSFTSALHPAEVTEQLHLLQEPTVDELLNPYGYDEVAREDLTGQAKPTNLDSSLAENLPSDLQKFFREKYAPAFLCQSVMRYEKYEDKFTEQEKKNMRYWWDGNVSIMRHNKSLMNVRILMRFHYLLQGDKCLAKSKEYAEINRRASVEAVRQFNKDILDKYLDDNPTEWACTLYAALKDKGRMLTYLAHPIQGSVNVINRECCILDALAPSEGIADQWFEYFVGFASERHIHYPYIDPDEDLAGQWLHDSMKDLIQRVLEGDPSVDEDVRKGLEKDIEEFEKANGLDQTATAEARASNIVEKGAVFFAEAKKWLTAVGKGLAVALQGTRLFQLAEASFEQVTKAIGDSLPGLKKLKPIATIGMVAYYVFQLASSLYGLITDWDTMEDAKKAVVILEMIQTVVNGIGQARDAWNNYKNRDTATTPEDALDTATLNQGVEKSVSESGGGLAEMSDEINGEGTFNEIVSDHLLPEGPATEGDNAGRWNEGADKPPENIPAGGEDVVSKWNVSGNAVKILNAFLGIGLVIAMTFSLVQDWDKLTTGGKIINTIALLSQTLTVVLDIVEVGSSIGLYTVTGVFATALPILGAVLAVLGVVMMLIDLFVNLFGGSQPPDPVQEFIDHVAKCLVGEFDKAPPPKLDYTIPSVTYESGKVTGITIKGENTTADEISIPNARIIVTSGSDDVCLFSTSEFELVEDSDPDKDSDGHLYVTPNSKAEGTLSSSVLGDEMEYHEYDLVVGGNKKDTENSLHKLILQAKESFTAVWTGKINKSGRSLVEIIEKSDLDKCHVQYTVLRI</sequence>
<evidence type="ECO:0000313" key="4">
    <source>
        <dbReference type="Proteomes" id="UP000075230"/>
    </source>
</evidence>
<feature type="transmembrane region" description="Helical" evidence="2">
    <location>
        <begin position="1340"/>
        <end position="1358"/>
    </location>
</feature>
<accession>A0A146G1Z5</accession>
<protein>
    <submittedName>
        <fullName evidence="3">Similar to An01g00730</fullName>
    </submittedName>
</protein>
<gene>
    <name evidence="3" type="ORF">RIB2604_03900550</name>
</gene>
<evidence type="ECO:0000313" key="3">
    <source>
        <dbReference type="EMBL" id="GAT31119.1"/>
    </source>
</evidence>
<keyword evidence="2" id="KW-0472">Membrane</keyword>
<keyword evidence="2" id="KW-0812">Transmembrane</keyword>
<comment type="caution">
    <text evidence="3">The sequence shown here is derived from an EMBL/GenBank/DDBJ whole genome shotgun (WGS) entry which is preliminary data.</text>
</comment>
<feature type="transmembrane region" description="Helical" evidence="2">
    <location>
        <begin position="1310"/>
        <end position="1328"/>
    </location>
</feature>
<name>A0A146G1Z5_ASPKA</name>
<feature type="transmembrane region" description="Helical" evidence="2">
    <location>
        <begin position="1364"/>
        <end position="1394"/>
    </location>
</feature>
<organism evidence="3 4">
    <name type="scientific">Aspergillus kawachii</name>
    <name type="common">White koji mold</name>
    <name type="synonym">Aspergillus awamori var. kawachi</name>
    <dbReference type="NCBI Taxonomy" id="1069201"/>
    <lineage>
        <taxon>Eukaryota</taxon>
        <taxon>Fungi</taxon>
        <taxon>Dikarya</taxon>
        <taxon>Ascomycota</taxon>
        <taxon>Pezizomycotina</taxon>
        <taxon>Eurotiomycetes</taxon>
        <taxon>Eurotiomycetidae</taxon>
        <taxon>Eurotiales</taxon>
        <taxon>Aspergillaceae</taxon>
        <taxon>Aspergillus</taxon>
        <taxon>Aspergillus subgen. Circumdati</taxon>
    </lineage>
</organism>
<feature type="region of interest" description="Disordered" evidence="1">
    <location>
        <begin position="1266"/>
        <end position="1291"/>
    </location>
</feature>
<dbReference type="Proteomes" id="UP000075230">
    <property type="component" value="Unassembled WGS sequence"/>
</dbReference>
<reference evidence="4" key="2">
    <citation type="submission" date="2016-02" db="EMBL/GenBank/DDBJ databases">
        <title>Genome sequencing of Aspergillus luchuensis NBRC 4314.</title>
        <authorList>
            <person name="Yamada O."/>
        </authorList>
    </citation>
    <scope>NUCLEOTIDE SEQUENCE [LARGE SCALE GENOMIC DNA]</scope>
    <source>
        <strain evidence="4">RIB 2604</strain>
    </source>
</reference>
<dbReference type="EMBL" id="BCWF01000038">
    <property type="protein sequence ID" value="GAT31119.1"/>
    <property type="molecule type" value="Genomic_DNA"/>
</dbReference>
<evidence type="ECO:0000256" key="1">
    <source>
        <dbReference type="SAM" id="MobiDB-lite"/>
    </source>
</evidence>
<keyword evidence="2" id="KW-1133">Transmembrane helix</keyword>
<reference evidence="3 4" key="1">
    <citation type="journal article" date="2016" name="DNA Res.">
        <title>Genome sequence of Aspergillus luchuensis NBRC 4314.</title>
        <authorList>
            <person name="Yamada O."/>
            <person name="Machida M."/>
            <person name="Hosoyama A."/>
            <person name="Goto M."/>
            <person name="Takahashi T."/>
            <person name="Futagami T."/>
            <person name="Yamagata Y."/>
            <person name="Takeuchi M."/>
            <person name="Kobayashi T."/>
            <person name="Koike H."/>
            <person name="Abe K."/>
            <person name="Asai K."/>
            <person name="Arita M."/>
            <person name="Fujita N."/>
            <person name="Fukuda K."/>
            <person name="Higa K."/>
            <person name="Horikawa H."/>
            <person name="Ishikawa T."/>
            <person name="Jinno K."/>
            <person name="Kato Y."/>
            <person name="Kirimura K."/>
            <person name="Mizutani O."/>
            <person name="Nakasone K."/>
            <person name="Sano M."/>
            <person name="Shiraishi Y."/>
            <person name="Tsukahara M."/>
            <person name="Gomi K."/>
        </authorList>
    </citation>
    <scope>NUCLEOTIDE SEQUENCE [LARGE SCALE GENOMIC DNA]</scope>
    <source>
        <strain evidence="3 4">RIB 2604</strain>
    </source>
</reference>
<dbReference type="VEuPathDB" id="FungiDB:ASPFODRAFT_121504"/>
<evidence type="ECO:0000256" key="2">
    <source>
        <dbReference type="SAM" id="Phobius"/>
    </source>
</evidence>
<proteinExistence type="predicted"/>